<protein>
    <recommendedName>
        <fullName evidence="1">DUF6434 domain-containing protein</fullName>
    </recommendedName>
</protein>
<comment type="caution">
    <text evidence="2">The sequence shown here is derived from an EMBL/GenBank/DDBJ whole genome shotgun (WGS) entry which is preliminary data.</text>
</comment>
<evidence type="ECO:0000259" key="1">
    <source>
        <dbReference type="Pfam" id="PF20026"/>
    </source>
</evidence>
<evidence type="ECO:0000313" key="2">
    <source>
        <dbReference type="EMBL" id="MDQ0270360.1"/>
    </source>
</evidence>
<dbReference type="EMBL" id="JAUSUB010000008">
    <property type="protein sequence ID" value="MDQ0270360.1"/>
    <property type="molecule type" value="Genomic_DNA"/>
</dbReference>
<dbReference type="Pfam" id="PF20026">
    <property type="entry name" value="DUF6434"/>
    <property type="match status" value="1"/>
</dbReference>
<proteinExistence type="predicted"/>
<organism evidence="2 3">
    <name type="scientific">Cytobacillus purgationiresistens</name>
    <dbReference type="NCBI Taxonomy" id="863449"/>
    <lineage>
        <taxon>Bacteria</taxon>
        <taxon>Bacillati</taxon>
        <taxon>Bacillota</taxon>
        <taxon>Bacilli</taxon>
        <taxon>Bacillales</taxon>
        <taxon>Bacillaceae</taxon>
        <taxon>Cytobacillus</taxon>
    </lineage>
</organism>
<reference evidence="2 3" key="1">
    <citation type="submission" date="2023-07" db="EMBL/GenBank/DDBJ databases">
        <title>Genomic Encyclopedia of Type Strains, Phase IV (KMG-IV): sequencing the most valuable type-strain genomes for metagenomic binning, comparative biology and taxonomic classification.</title>
        <authorList>
            <person name="Goeker M."/>
        </authorList>
    </citation>
    <scope>NUCLEOTIDE SEQUENCE [LARGE SCALE GENOMIC DNA]</scope>
    <source>
        <strain evidence="2 3">DSM 23494</strain>
    </source>
</reference>
<evidence type="ECO:0000313" key="3">
    <source>
        <dbReference type="Proteomes" id="UP001238088"/>
    </source>
</evidence>
<sequence>MGEANLHDFLRHRPVYTVDLIGEPGLSAGNLSLDTIITENHRCSQEVRAFFKSVISSKFHFSTFIQTYFKNNVGKTYRDVVDVWYEEEERKRDPLYMKSIAPQFEYNQFIRDFFLDSANKGETREKAIEAWNEIKKLAGSNQKNKSLSTFYY</sequence>
<accession>A0ABU0AH38</accession>
<dbReference type="Proteomes" id="UP001238088">
    <property type="component" value="Unassembled WGS sequence"/>
</dbReference>
<name>A0ABU0AH38_9BACI</name>
<feature type="domain" description="DUF6434" evidence="1">
    <location>
        <begin position="29"/>
        <end position="86"/>
    </location>
</feature>
<dbReference type="RefSeq" id="WP_307474730.1">
    <property type="nucleotide sequence ID" value="NZ_JAUSUB010000008.1"/>
</dbReference>
<dbReference type="InterPro" id="IPR045492">
    <property type="entry name" value="DUF6434"/>
</dbReference>
<keyword evidence="3" id="KW-1185">Reference proteome</keyword>
<gene>
    <name evidence="2" type="ORF">J2S17_002235</name>
</gene>